<comment type="caution">
    <text evidence="1">The sequence shown here is derived from an EMBL/GenBank/DDBJ whole genome shotgun (WGS) entry which is preliminary data.</text>
</comment>
<dbReference type="EMBL" id="CM047739">
    <property type="protein sequence ID" value="KAJ0042081.1"/>
    <property type="molecule type" value="Genomic_DNA"/>
</dbReference>
<dbReference type="Proteomes" id="UP001163603">
    <property type="component" value="Chromosome 4"/>
</dbReference>
<accession>A0ACC0YUI6</accession>
<organism evidence="1 2">
    <name type="scientific">Pistacia integerrima</name>
    <dbReference type="NCBI Taxonomy" id="434235"/>
    <lineage>
        <taxon>Eukaryota</taxon>
        <taxon>Viridiplantae</taxon>
        <taxon>Streptophyta</taxon>
        <taxon>Embryophyta</taxon>
        <taxon>Tracheophyta</taxon>
        <taxon>Spermatophyta</taxon>
        <taxon>Magnoliopsida</taxon>
        <taxon>eudicotyledons</taxon>
        <taxon>Gunneridae</taxon>
        <taxon>Pentapetalae</taxon>
        <taxon>rosids</taxon>
        <taxon>malvids</taxon>
        <taxon>Sapindales</taxon>
        <taxon>Anacardiaceae</taxon>
        <taxon>Pistacia</taxon>
    </lineage>
</organism>
<sequence>MMQVAMALPHPTQVLILLGLRHLLSLSNEVPRFDGTEPQLTTFSLEPKVISQVGLIDHFAYYVAVVVGHKSTVDLPLVPLGHNNNYPPPPLLAFTKPLTSSDLSLMSLLGIVLAHDKGTRDFFTASVSKHWLSLISSPHFLLHLSRIPQPITGLFMRRLSHPEYYFINLSSSPSPPPFKHLSFGNNPSNSGITIQQSCNGLLLCRGPNGKKPRDHFVYNPTSQKYTLLPPPPMGNGVCCLGFNLAFDPSTSPHYKVICVRNCNDFADDNGVFWNGSIHWIHERDKSLYFNIDEEKIQQMPMPPLPDGRDKSIALTSIKLQQRFLKWVVAISIQGTFNYYKFSTQCVVREENEKDSYLVVHLPGKVIRYNFKNKTFRKIYDFVPSEFEFECDFGDGSYVTAIEFGRIPAFQHTHRVLLVFSDFYSVFMTI</sequence>
<gene>
    <name evidence="1" type="ORF">Pint_18037</name>
</gene>
<evidence type="ECO:0000313" key="2">
    <source>
        <dbReference type="Proteomes" id="UP001163603"/>
    </source>
</evidence>
<protein>
    <submittedName>
        <fullName evidence="1">Uncharacterized protein</fullName>
    </submittedName>
</protein>
<proteinExistence type="predicted"/>
<reference evidence="2" key="1">
    <citation type="journal article" date="2023" name="G3 (Bethesda)">
        <title>Genome assembly and association tests identify interacting loci associated with vigor, precocity, and sex in interspecific pistachio rootstocks.</title>
        <authorList>
            <person name="Palmer W."/>
            <person name="Jacygrad E."/>
            <person name="Sagayaradj S."/>
            <person name="Cavanaugh K."/>
            <person name="Han R."/>
            <person name="Bertier L."/>
            <person name="Beede B."/>
            <person name="Kafkas S."/>
            <person name="Golino D."/>
            <person name="Preece J."/>
            <person name="Michelmore R."/>
        </authorList>
    </citation>
    <scope>NUCLEOTIDE SEQUENCE [LARGE SCALE GENOMIC DNA]</scope>
</reference>
<keyword evidence="2" id="KW-1185">Reference proteome</keyword>
<name>A0ACC0YUI6_9ROSI</name>
<evidence type="ECO:0000313" key="1">
    <source>
        <dbReference type="EMBL" id="KAJ0042081.1"/>
    </source>
</evidence>